<name>A0A835Y9M2_9CHLO</name>
<accession>A0A835Y9M2</accession>
<dbReference type="Proteomes" id="UP000612055">
    <property type="component" value="Unassembled WGS sequence"/>
</dbReference>
<reference evidence="2" key="1">
    <citation type="journal article" date="2020" name="bioRxiv">
        <title>Comparative genomics of Chlamydomonas.</title>
        <authorList>
            <person name="Craig R.J."/>
            <person name="Hasan A.R."/>
            <person name="Ness R.W."/>
            <person name="Keightley P.D."/>
        </authorList>
    </citation>
    <scope>NUCLEOTIDE SEQUENCE</scope>
    <source>
        <strain evidence="2">CCAP 11/70</strain>
    </source>
</reference>
<evidence type="ECO:0000256" key="1">
    <source>
        <dbReference type="SAM" id="MobiDB-lite"/>
    </source>
</evidence>
<protein>
    <submittedName>
        <fullName evidence="2">Uncharacterized protein</fullName>
    </submittedName>
</protein>
<proteinExistence type="predicted"/>
<gene>
    <name evidence="2" type="ORF">HYH03_003352</name>
</gene>
<evidence type="ECO:0000313" key="2">
    <source>
        <dbReference type="EMBL" id="KAG2498603.1"/>
    </source>
</evidence>
<organism evidence="2 3">
    <name type="scientific">Edaphochlamys debaryana</name>
    <dbReference type="NCBI Taxonomy" id="47281"/>
    <lineage>
        <taxon>Eukaryota</taxon>
        <taxon>Viridiplantae</taxon>
        <taxon>Chlorophyta</taxon>
        <taxon>core chlorophytes</taxon>
        <taxon>Chlorophyceae</taxon>
        <taxon>CS clade</taxon>
        <taxon>Chlamydomonadales</taxon>
        <taxon>Chlamydomonadales incertae sedis</taxon>
        <taxon>Edaphochlamys</taxon>
    </lineage>
</organism>
<sequence length="176" mass="19243">MRWPHPWTDSGSCPCPGSDHHRRLRPIQGPPAASRGLPRGPSRRAAAVAPGPPGAVKALQRSLLGRFPTPAQDVPERAGLLVDRTLKRAVARMMAGAPGHEMGLQDLYLGIPWHMWKSKKRSKSALQGLCDEEPNVFEVSQQERLITLGDAAAAPDPHGASRPTWLAALPRAWWQR</sequence>
<keyword evidence="3" id="KW-1185">Reference proteome</keyword>
<feature type="compositionally biased region" description="Low complexity" evidence="1">
    <location>
        <begin position="38"/>
        <end position="49"/>
    </location>
</feature>
<feature type="region of interest" description="Disordered" evidence="1">
    <location>
        <begin position="1"/>
        <end position="54"/>
    </location>
</feature>
<dbReference type="AlphaFoldDB" id="A0A835Y9M2"/>
<comment type="caution">
    <text evidence="2">The sequence shown here is derived from an EMBL/GenBank/DDBJ whole genome shotgun (WGS) entry which is preliminary data.</text>
</comment>
<dbReference type="EMBL" id="JAEHOE010000009">
    <property type="protein sequence ID" value="KAG2498603.1"/>
    <property type="molecule type" value="Genomic_DNA"/>
</dbReference>
<evidence type="ECO:0000313" key="3">
    <source>
        <dbReference type="Proteomes" id="UP000612055"/>
    </source>
</evidence>